<evidence type="ECO:0000313" key="7">
    <source>
        <dbReference type="EMBL" id="KAF1993695.1"/>
    </source>
</evidence>
<reference evidence="7" key="1">
    <citation type="journal article" date="2020" name="Stud. Mycol.">
        <title>101 Dothideomycetes genomes: a test case for predicting lifestyles and emergence of pathogens.</title>
        <authorList>
            <person name="Haridas S."/>
            <person name="Albert R."/>
            <person name="Binder M."/>
            <person name="Bloem J."/>
            <person name="Labutti K."/>
            <person name="Salamov A."/>
            <person name="Andreopoulos B."/>
            <person name="Baker S."/>
            <person name="Barry K."/>
            <person name="Bills G."/>
            <person name="Bluhm B."/>
            <person name="Cannon C."/>
            <person name="Castanera R."/>
            <person name="Culley D."/>
            <person name="Daum C."/>
            <person name="Ezra D."/>
            <person name="Gonzalez J."/>
            <person name="Henrissat B."/>
            <person name="Kuo A."/>
            <person name="Liang C."/>
            <person name="Lipzen A."/>
            <person name="Lutzoni F."/>
            <person name="Magnuson J."/>
            <person name="Mondo S."/>
            <person name="Nolan M."/>
            <person name="Ohm R."/>
            <person name="Pangilinan J."/>
            <person name="Park H.-J."/>
            <person name="Ramirez L."/>
            <person name="Alfaro M."/>
            <person name="Sun H."/>
            <person name="Tritt A."/>
            <person name="Yoshinaga Y."/>
            <person name="Zwiers L.-H."/>
            <person name="Turgeon B."/>
            <person name="Goodwin S."/>
            <person name="Spatafora J."/>
            <person name="Crous P."/>
            <person name="Grigoriev I."/>
        </authorList>
    </citation>
    <scope>NUCLEOTIDE SEQUENCE</scope>
    <source>
        <strain evidence="7">CBS 123094</strain>
    </source>
</reference>
<evidence type="ECO:0008006" key="9">
    <source>
        <dbReference type="Google" id="ProtNLM"/>
    </source>
</evidence>
<evidence type="ECO:0000256" key="6">
    <source>
        <dbReference type="SAM" id="Phobius"/>
    </source>
</evidence>
<dbReference type="PANTHER" id="PTHR13234:SF8">
    <property type="entry name" value="GAMMA-INTERFERON-INDUCIBLE LYSOSOMAL THIOL REDUCTASE"/>
    <property type="match status" value="1"/>
</dbReference>
<organism evidence="7 8">
    <name type="scientific">Amniculicola lignicola CBS 123094</name>
    <dbReference type="NCBI Taxonomy" id="1392246"/>
    <lineage>
        <taxon>Eukaryota</taxon>
        <taxon>Fungi</taxon>
        <taxon>Dikarya</taxon>
        <taxon>Ascomycota</taxon>
        <taxon>Pezizomycotina</taxon>
        <taxon>Dothideomycetes</taxon>
        <taxon>Pleosporomycetidae</taxon>
        <taxon>Pleosporales</taxon>
        <taxon>Amniculicolaceae</taxon>
        <taxon>Amniculicola</taxon>
    </lineage>
</organism>
<feature type="transmembrane region" description="Helical" evidence="6">
    <location>
        <begin position="31"/>
        <end position="48"/>
    </location>
</feature>
<dbReference type="EMBL" id="ML977689">
    <property type="protein sequence ID" value="KAF1993695.1"/>
    <property type="molecule type" value="Genomic_DNA"/>
</dbReference>
<gene>
    <name evidence="7" type="ORF">P154DRAFT_58797</name>
</gene>
<dbReference type="InterPro" id="IPR004911">
    <property type="entry name" value="Interferon-induced_GILT"/>
</dbReference>
<evidence type="ECO:0000256" key="1">
    <source>
        <dbReference type="ARBA" id="ARBA00004613"/>
    </source>
</evidence>
<dbReference type="Proteomes" id="UP000799779">
    <property type="component" value="Unassembled WGS sequence"/>
</dbReference>
<evidence type="ECO:0000256" key="5">
    <source>
        <dbReference type="ARBA" id="ARBA00023180"/>
    </source>
</evidence>
<comment type="subcellular location">
    <subcellularLocation>
        <location evidence="1">Secreted</location>
    </subcellularLocation>
</comment>
<evidence type="ECO:0000313" key="8">
    <source>
        <dbReference type="Proteomes" id="UP000799779"/>
    </source>
</evidence>
<name>A0A6A5W3I4_9PLEO</name>
<comment type="similarity">
    <text evidence="2">Belongs to the GILT family.</text>
</comment>
<keyword evidence="6" id="KW-1133">Transmembrane helix</keyword>
<evidence type="ECO:0000256" key="4">
    <source>
        <dbReference type="ARBA" id="ARBA00022729"/>
    </source>
</evidence>
<keyword evidence="5" id="KW-0325">Glycoprotein</keyword>
<dbReference type="OrthoDB" id="958254at2759"/>
<evidence type="ECO:0000256" key="2">
    <source>
        <dbReference type="ARBA" id="ARBA00005679"/>
    </source>
</evidence>
<accession>A0A6A5W3I4</accession>
<dbReference type="AlphaFoldDB" id="A0A6A5W3I4"/>
<keyword evidence="6" id="KW-0812">Transmembrane</keyword>
<proteinExistence type="inferred from homology"/>
<dbReference type="GO" id="GO:0005576">
    <property type="term" value="C:extracellular region"/>
    <property type="evidence" value="ECO:0007669"/>
    <property type="project" value="UniProtKB-SubCell"/>
</dbReference>
<dbReference type="Pfam" id="PF03227">
    <property type="entry name" value="GILT"/>
    <property type="match status" value="1"/>
</dbReference>
<dbReference type="PANTHER" id="PTHR13234">
    <property type="entry name" value="GAMMA-INTERFERON INDUCIBLE LYSOSOMAL THIOL REDUCTASE GILT"/>
    <property type="match status" value="1"/>
</dbReference>
<protein>
    <recommendedName>
        <fullName evidence="9">Gamma interferon inducible lysosomal thiol reductase</fullName>
    </recommendedName>
</protein>
<keyword evidence="3" id="KW-0964">Secreted</keyword>
<keyword evidence="6" id="KW-0472">Membrane</keyword>
<keyword evidence="8" id="KW-1185">Reference proteome</keyword>
<evidence type="ECO:0000256" key="3">
    <source>
        <dbReference type="ARBA" id="ARBA00022525"/>
    </source>
</evidence>
<sequence>MDDMKRSLLPQVRPDNESKIIEMRRRTPKRFSFHVTLFMIVFGLFWLSSRQWQCTDPSHHHHNGEGVGEKVPLEIHIMSKCPDARNCLQQLVVPAMANVSDKVDFRLSFIGETTQDDDGVQCKHGQTECLGNIVELCAASEYPDPKIYLGFTMCLSQDYQNIPKEDLLKECSLEHGIDFEKLNHCVSKEDGAYAMGMLRKSVERSAELGVVTSCTIRLNGQERCVYDNGKSRDCEGGSRPEDLIHDINKLYEAARGWTE</sequence>
<keyword evidence="4" id="KW-0732">Signal</keyword>
<dbReference type="GO" id="GO:0016671">
    <property type="term" value="F:oxidoreductase activity, acting on a sulfur group of donors, disulfide as acceptor"/>
    <property type="evidence" value="ECO:0007669"/>
    <property type="project" value="InterPro"/>
</dbReference>